<dbReference type="CDD" id="cd17546">
    <property type="entry name" value="REC_hyHK_CKI1_RcsC-like"/>
    <property type="match status" value="1"/>
</dbReference>
<evidence type="ECO:0000256" key="2">
    <source>
        <dbReference type="ARBA" id="ARBA00012438"/>
    </source>
</evidence>
<dbReference type="SUPFAM" id="SSF47384">
    <property type="entry name" value="Homodimeric domain of signal transducing histidine kinase"/>
    <property type="match status" value="1"/>
</dbReference>
<dbReference type="Pfam" id="PF00072">
    <property type="entry name" value="Response_reg"/>
    <property type="match status" value="1"/>
</dbReference>
<keyword evidence="6" id="KW-0547">Nucleotide-binding</keyword>
<feature type="domain" description="PAS" evidence="14">
    <location>
        <begin position="115"/>
        <end position="172"/>
    </location>
</feature>
<dbReference type="NCBIfam" id="TIGR00229">
    <property type="entry name" value="sensory_box"/>
    <property type="match status" value="1"/>
</dbReference>
<evidence type="ECO:0000313" key="16">
    <source>
        <dbReference type="Proteomes" id="UP000422764"/>
    </source>
</evidence>
<dbReference type="GO" id="GO:0006355">
    <property type="term" value="P:regulation of DNA-templated transcription"/>
    <property type="evidence" value="ECO:0007669"/>
    <property type="project" value="InterPro"/>
</dbReference>
<dbReference type="GO" id="GO:0005524">
    <property type="term" value="F:ATP binding"/>
    <property type="evidence" value="ECO:0007669"/>
    <property type="project" value="UniProtKB-KW"/>
</dbReference>
<dbReference type="InterPro" id="IPR035965">
    <property type="entry name" value="PAS-like_dom_sf"/>
</dbReference>
<dbReference type="PROSITE" id="PS50110">
    <property type="entry name" value="RESPONSE_REGULATORY"/>
    <property type="match status" value="1"/>
</dbReference>
<gene>
    <name evidence="15" type="ORF">GOM49_13980</name>
</gene>
<dbReference type="CDD" id="cd00082">
    <property type="entry name" value="HisKA"/>
    <property type="match status" value="1"/>
</dbReference>
<evidence type="ECO:0000256" key="1">
    <source>
        <dbReference type="ARBA" id="ARBA00000085"/>
    </source>
</evidence>
<dbReference type="SUPFAM" id="SSF52172">
    <property type="entry name" value="CheY-like"/>
    <property type="match status" value="1"/>
</dbReference>
<dbReference type="Gene3D" id="3.30.565.10">
    <property type="entry name" value="Histidine kinase-like ATPase, C-terminal domain"/>
    <property type="match status" value="1"/>
</dbReference>
<dbReference type="InterPro" id="IPR036097">
    <property type="entry name" value="HisK_dim/P_sf"/>
</dbReference>
<comment type="function">
    <text evidence="10">May play the central regulatory role in sporulation. It may be an element of the effector pathway responsible for the activation of sporulation genes in response to nutritional stress. Spo0A may act in concert with spo0H (a sigma factor) to control the expression of some genes that are critical to the sporulation process.</text>
</comment>
<evidence type="ECO:0000256" key="10">
    <source>
        <dbReference type="ARBA" id="ARBA00024867"/>
    </source>
</evidence>
<dbReference type="GO" id="GO:0000155">
    <property type="term" value="F:phosphorelay sensor kinase activity"/>
    <property type="evidence" value="ECO:0007669"/>
    <property type="project" value="InterPro"/>
</dbReference>
<dbReference type="SMART" id="SM00387">
    <property type="entry name" value="HATPase_c"/>
    <property type="match status" value="1"/>
</dbReference>
<dbReference type="Pfam" id="PF08448">
    <property type="entry name" value="PAS_4"/>
    <property type="match status" value="1"/>
</dbReference>
<dbReference type="Proteomes" id="UP000422764">
    <property type="component" value="Chromosome"/>
</dbReference>
<dbReference type="Gene3D" id="3.40.50.2300">
    <property type="match status" value="1"/>
</dbReference>
<dbReference type="SUPFAM" id="SSF55785">
    <property type="entry name" value="PYP-like sensor domain (PAS domain)"/>
    <property type="match status" value="2"/>
</dbReference>
<evidence type="ECO:0000256" key="7">
    <source>
        <dbReference type="ARBA" id="ARBA00022777"/>
    </source>
</evidence>
<evidence type="ECO:0000259" key="13">
    <source>
        <dbReference type="PROSITE" id="PS50110"/>
    </source>
</evidence>
<dbReference type="InterPro" id="IPR003594">
    <property type="entry name" value="HATPase_dom"/>
</dbReference>
<dbReference type="InterPro" id="IPR011006">
    <property type="entry name" value="CheY-like_superfamily"/>
</dbReference>
<evidence type="ECO:0000256" key="6">
    <source>
        <dbReference type="ARBA" id="ARBA00022741"/>
    </source>
</evidence>
<evidence type="ECO:0000256" key="8">
    <source>
        <dbReference type="ARBA" id="ARBA00022840"/>
    </source>
</evidence>
<evidence type="ECO:0000256" key="3">
    <source>
        <dbReference type="ARBA" id="ARBA00018672"/>
    </source>
</evidence>
<evidence type="ECO:0000259" key="14">
    <source>
        <dbReference type="PROSITE" id="PS50112"/>
    </source>
</evidence>
<dbReference type="InterPro" id="IPR005467">
    <property type="entry name" value="His_kinase_dom"/>
</dbReference>
<keyword evidence="4 11" id="KW-0597">Phosphoprotein</keyword>
<keyword evidence="8" id="KW-0067">ATP-binding</keyword>
<comment type="catalytic activity">
    <reaction evidence="1">
        <text>ATP + protein L-histidine = ADP + protein N-phospho-L-histidine.</text>
        <dbReference type="EC" id="2.7.13.3"/>
    </reaction>
</comment>
<feature type="modified residue" description="4-aspartylphosphate" evidence="11">
    <location>
        <position position="662"/>
    </location>
</feature>
<feature type="domain" description="Histidine kinase" evidence="12">
    <location>
        <begin position="373"/>
        <end position="589"/>
    </location>
</feature>
<dbReference type="PROSITE" id="PS50112">
    <property type="entry name" value="PAS"/>
    <property type="match status" value="1"/>
</dbReference>
<dbReference type="InterPro" id="IPR036890">
    <property type="entry name" value="HATPase_C_sf"/>
</dbReference>
<dbReference type="AlphaFoldDB" id="A0A6I6EUL9"/>
<dbReference type="PANTHER" id="PTHR43065">
    <property type="entry name" value="SENSOR HISTIDINE KINASE"/>
    <property type="match status" value="1"/>
</dbReference>
<dbReference type="EC" id="2.7.13.3" evidence="2"/>
<dbReference type="SUPFAM" id="SSF55874">
    <property type="entry name" value="ATPase domain of HSP90 chaperone/DNA topoisomerase II/histidine kinase"/>
    <property type="match status" value="1"/>
</dbReference>
<keyword evidence="7" id="KW-0418">Kinase</keyword>
<dbReference type="CDD" id="cd00130">
    <property type="entry name" value="PAS"/>
    <property type="match status" value="2"/>
</dbReference>
<dbReference type="InterPro" id="IPR013656">
    <property type="entry name" value="PAS_4"/>
</dbReference>
<dbReference type="Gene3D" id="1.10.287.130">
    <property type="match status" value="1"/>
</dbReference>
<dbReference type="InterPro" id="IPR013767">
    <property type="entry name" value="PAS_fold"/>
</dbReference>
<dbReference type="SMART" id="SM00091">
    <property type="entry name" value="PAS"/>
    <property type="match status" value="3"/>
</dbReference>
<evidence type="ECO:0000256" key="9">
    <source>
        <dbReference type="ARBA" id="ARBA00023012"/>
    </source>
</evidence>
<sequence>MTNHLVYFEIFKNIPTPVIILNNSYHILEINSYTEKLLKKFTITLSDLSDLLIDELHHYFNETLQEYSFEKHFNNIYIQVKASKFINPLDNSNLISIIINDITEQKKLELALEKSQEQLGLILNNMPVMIQAFDKEGNIVLWNNECERTTGYTREEVFSAKNPSKILYPDNRYRELLEAKYQKLNFNYKDIESTLVCKDGTKKTISWYSTSEPSPISNWFYIKFGVDITSRKLVEKNLREKKMQLETIFKAFPDIYFRFDKNGVFLDCKVEDFDDLLLPPQELIGKKVDELIQGPTGLEFKCAIIKALKTKSLVVFEYELLLEKGLQYFEARLIPLSESEIISIVRNITERKQSDEELLKIEKLNSIGTLAGGVAHDFNNILTIILGNISLLKTYIEPKGKIAKKLSDIEKTVCQAKSLTKQLLTFSKGSNPLKKISYINDLIKETTNLALSGSNVACKLYIPNDLWPVEIDRGQMSQVISNLVINAYQSMPNGGSISIRCKNIELLENEIIGLNPGRYISISVKDQGCGISKDNLIKIFDPYFTTKKTGSGLGLASAYSIIKKHNGHILAKSKLDKGSVFQVYLPACEGIPVEIEEPEHSLIHGENKILIMDDETDIRKVLSAMLGHLGYKVELSKDGLEAIELYKRAMISGEPFDAVIMDLTIPGGMGGEETIKHLLQIDPKIKAIVSSGYSAGGVISNFACYGFKGAINKPYTLEELSSELSRVLSCQ</sequence>
<dbReference type="SMART" id="SM00388">
    <property type="entry name" value="HisKA"/>
    <property type="match status" value="1"/>
</dbReference>
<organism evidence="15 16">
    <name type="scientific">Clostridium bovifaecis</name>
    <dbReference type="NCBI Taxonomy" id="2184719"/>
    <lineage>
        <taxon>Bacteria</taxon>
        <taxon>Bacillati</taxon>
        <taxon>Bacillota</taxon>
        <taxon>Clostridia</taxon>
        <taxon>Eubacteriales</taxon>
        <taxon>Clostridiaceae</taxon>
        <taxon>Clostridium</taxon>
    </lineage>
</organism>
<evidence type="ECO:0000259" key="12">
    <source>
        <dbReference type="PROSITE" id="PS50109"/>
    </source>
</evidence>
<dbReference type="EMBL" id="CP046522">
    <property type="protein sequence ID" value="QGU96053.1"/>
    <property type="molecule type" value="Genomic_DNA"/>
</dbReference>
<proteinExistence type="predicted"/>
<keyword evidence="9" id="KW-0902">Two-component regulatory system</keyword>
<name>A0A6I6EUL9_9CLOT</name>
<keyword evidence="5" id="KW-0808">Transferase</keyword>
<dbReference type="PROSITE" id="PS50109">
    <property type="entry name" value="HIS_KIN"/>
    <property type="match status" value="1"/>
</dbReference>
<dbReference type="InterPro" id="IPR003661">
    <property type="entry name" value="HisK_dim/P_dom"/>
</dbReference>
<dbReference type="Pfam" id="PF02518">
    <property type="entry name" value="HATPase_c"/>
    <property type="match status" value="1"/>
</dbReference>
<evidence type="ECO:0000256" key="11">
    <source>
        <dbReference type="PROSITE-ProRule" id="PRU00169"/>
    </source>
</evidence>
<accession>A0A6I6EUL9</accession>
<dbReference type="PANTHER" id="PTHR43065:SF42">
    <property type="entry name" value="TWO-COMPONENT SENSOR PPRA"/>
    <property type="match status" value="1"/>
</dbReference>
<dbReference type="Gene3D" id="3.30.450.20">
    <property type="entry name" value="PAS domain"/>
    <property type="match status" value="3"/>
</dbReference>
<dbReference type="InterPro" id="IPR000014">
    <property type="entry name" value="PAS"/>
</dbReference>
<dbReference type="InterPro" id="IPR004358">
    <property type="entry name" value="Sig_transdc_His_kin-like_C"/>
</dbReference>
<dbReference type="InterPro" id="IPR001789">
    <property type="entry name" value="Sig_transdc_resp-reg_receiver"/>
</dbReference>
<protein>
    <recommendedName>
        <fullName evidence="3">Stage 0 sporulation protein A homolog</fullName>
        <ecNumber evidence="2">2.7.13.3</ecNumber>
    </recommendedName>
</protein>
<feature type="domain" description="Response regulatory" evidence="13">
    <location>
        <begin position="608"/>
        <end position="728"/>
    </location>
</feature>
<evidence type="ECO:0000256" key="5">
    <source>
        <dbReference type="ARBA" id="ARBA00022679"/>
    </source>
</evidence>
<evidence type="ECO:0000256" key="4">
    <source>
        <dbReference type="ARBA" id="ARBA00022553"/>
    </source>
</evidence>
<dbReference type="Pfam" id="PF00989">
    <property type="entry name" value="PAS"/>
    <property type="match status" value="1"/>
</dbReference>
<dbReference type="SMART" id="SM00448">
    <property type="entry name" value="REC"/>
    <property type="match status" value="1"/>
</dbReference>
<evidence type="ECO:0000313" key="15">
    <source>
        <dbReference type="EMBL" id="QGU96053.1"/>
    </source>
</evidence>
<dbReference type="Pfam" id="PF00512">
    <property type="entry name" value="HisKA"/>
    <property type="match status" value="1"/>
</dbReference>
<reference evidence="15 16" key="1">
    <citation type="submission" date="2019-12" db="EMBL/GenBank/DDBJ databases">
        <title>Genome sequenceing of Clostridium bovifaecis.</title>
        <authorList>
            <person name="Yao Y."/>
        </authorList>
    </citation>
    <scope>NUCLEOTIDE SEQUENCE [LARGE SCALE GENOMIC DNA]</scope>
    <source>
        <strain evidence="15 16">BXX</strain>
    </source>
</reference>
<dbReference type="PRINTS" id="PR00344">
    <property type="entry name" value="BCTRLSENSOR"/>
</dbReference>
<keyword evidence="16" id="KW-1185">Reference proteome</keyword>